<reference evidence="1" key="1">
    <citation type="submission" date="2020-11" db="EMBL/GenBank/DDBJ databases">
        <title>Sequencing the genomes of 1000 actinobacteria strains.</title>
        <authorList>
            <person name="Klenk H.-P."/>
        </authorList>
    </citation>
    <scope>NUCLEOTIDE SEQUENCE</scope>
    <source>
        <strain evidence="1">DSM 45356</strain>
    </source>
</reference>
<sequence>MTAEQPLDVLRLLHAGLRQRRTPQDVAAELLRLDILTSLDAAGARQLHAVARAARPASPFDCGVGTSMSTRWRRHPGLARAHQAAATAMAPVWLAAGAPSEPDASDPASLGRWVTAALLRLGLPSDEPCPARRTKPTGTVTLTYGSFSYTRRRTPNGRRGDTGGHADIRARLEAPARRERLAGVSVRAYRKAVRAVAHLQQRTAVLARERDREAAVAFGKSRLAHLIDEADFIECRFTAAFVAYFVARLGLRTQFTNGQQARPMDTLAEQLLRLALASPSCRPEVLAAVTVRRRVLDRLTDTQCGHLLGLYYEQLAACARVLRAADDPHRDPTHMVVRRGDDSSSWNAASRAFNQARTGWLALTDALGYDDVVEAACPGKVPALVASDVAHWHTVSGGDQHTDVLIAADLPVPWDVVLGDDDCPADLVRQVCRQHGVEPETTGWTSPYRQDHLERPAPAPDLVHGVQVSSPLLAGLLRDLGVFSGQAPSAAQVRMVDTLITAADRG</sequence>
<evidence type="ECO:0000313" key="1">
    <source>
        <dbReference type="EMBL" id="MBG6136120.1"/>
    </source>
</evidence>
<gene>
    <name evidence="1" type="ORF">IW245_002314</name>
</gene>
<comment type="caution">
    <text evidence="1">The sequence shown here is derived from an EMBL/GenBank/DDBJ whole genome shotgun (WGS) entry which is preliminary data.</text>
</comment>
<protein>
    <submittedName>
        <fullName evidence="1">Uncharacterized protein</fullName>
    </submittedName>
</protein>
<keyword evidence="2" id="KW-1185">Reference proteome</keyword>
<dbReference type="EMBL" id="JADOUF010000001">
    <property type="protein sequence ID" value="MBG6136120.1"/>
    <property type="molecule type" value="Genomic_DNA"/>
</dbReference>
<dbReference type="Proteomes" id="UP000622552">
    <property type="component" value="Unassembled WGS sequence"/>
</dbReference>
<dbReference type="AlphaFoldDB" id="A0A8J7GDT6"/>
<name>A0A8J7GDT6_9ACTN</name>
<organism evidence="1 2">
    <name type="scientific">Longispora fulva</name>
    <dbReference type="NCBI Taxonomy" id="619741"/>
    <lineage>
        <taxon>Bacteria</taxon>
        <taxon>Bacillati</taxon>
        <taxon>Actinomycetota</taxon>
        <taxon>Actinomycetes</taxon>
        <taxon>Micromonosporales</taxon>
        <taxon>Micromonosporaceae</taxon>
        <taxon>Longispora</taxon>
    </lineage>
</organism>
<accession>A0A8J7GDT6</accession>
<evidence type="ECO:0000313" key="2">
    <source>
        <dbReference type="Proteomes" id="UP000622552"/>
    </source>
</evidence>
<dbReference type="RefSeq" id="WP_197003147.1">
    <property type="nucleotide sequence ID" value="NZ_BONS01000001.1"/>
</dbReference>
<proteinExistence type="predicted"/>